<proteinExistence type="predicted"/>
<organism evidence="2 3">
    <name type="scientific">Linum trigynum</name>
    <dbReference type="NCBI Taxonomy" id="586398"/>
    <lineage>
        <taxon>Eukaryota</taxon>
        <taxon>Viridiplantae</taxon>
        <taxon>Streptophyta</taxon>
        <taxon>Embryophyta</taxon>
        <taxon>Tracheophyta</taxon>
        <taxon>Spermatophyta</taxon>
        <taxon>Magnoliopsida</taxon>
        <taxon>eudicotyledons</taxon>
        <taxon>Gunneridae</taxon>
        <taxon>Pentapetalae</taxon>
        <taxon>rosids</taxon>
        <taxon>fabids</taxon>
        <taxon>Malpighiales</taxon>
        <taxon>Linaceae</taxon>
        <taxon>Linum</taxon>
    </lineage>
</organism>
<dbReference type="AlphaFoldDB" id="A0AAV2EH01"/>
<dbReference type="Proteomes" id="UP001497516">
    <property type="component" value="Chromosome 4"/>
</dbReference>
<evidence type="ECO:0000256" key="1">
    <source>
        <dbReference type="SAM" id="MobiDB-lite"/>
    </source>
</evidence>
<accession>A0AAV2EH01</accession>
<name>A0AAV2EH01_9ROSI</name>
<protein>
    <submittedName>
        <fullName evidence="2">Uncharacterized protein</fullName>
    </submittedName>
</protein>
<dbReference type="EMBL" id="OZ034817">
    <property type="protein sequence ID" value="CAL1385248.1"/>
    <property type="molecule type" value="Genomic_DNA"/>
</dbReference>
<sequence length="87" mass="9219">MFTGVNQAHGAVCGQKYRVSCVGRGGRSAVSVQNGGARSGGRHATAARREPTRSLARRSCCPKKPLHLLQGLKLGLPRFPTNCKSVC</sequence>
<evidence type="ECO:0000313" key="3">
    <source>
        <dbReference type="Proteomes" id="UP001497516"/>
    </source>
</evidence>
<feature type="region of interest" description="Disordered" evidence="1">
    <location>
        <begin position="32"/>
        <end position="56"/>
    </location>
</feature>
<reference evidence="2 3" key="1">
    <citation type="submission" date="2024-04" db="EMBL/GenBank/DDBJ databases">
        <authorList>
            <person name="Fracassetti M."/>
        </authorList>
    </citation>
    <scope>NUCLEOTIDE SEQUENCE [LARGE SCALE GENOMIC DNA]</scope>
</reference>
<gene>
    <name evidence="2" type="ORF">LTRI10_LOCUS26401</name>
</gene>
<evidence type="ECO:0000313" key="2">
    <source>
        <dbReference type="EMBL" id="CAL1385248.1"/>
    </source>
</evidence>
<keyword evidence="3" id="KW-1185">Reference proteome</keyword>